<gene>
    <name evidence="2" type="ORF">BD289DRAFT_481520</name>
</gene>
<evidence type="ECO:0000256" key="1">
    <source>
        <dbReference type="SAM" id="MobiDB-lite"/>
    </source>
</evidence>
<dbReference type="EMBL" id="KZ678416">
    <property type="protein sequence ID" value="PSR90724.1"/>
    <property type="molecule type" value="Genomic_DNA"/>
</dbReference>
<evidence type="ECO:0000313" key="2">
    <source>
        <dbReference type="EMBL" id="PSR90724.1"/>
    </source>
</evidence>
<feature type="compositionally biased region" description="Basic and acidic residues" evidence="1">
    <location>
        <begin position="147"/>
        <end position="166"/>
    </location>
</feature>
<reference evidence="2 3" key="1">
    <citation type="journal article" date="2018" name="Mycol. Prog.">
        <title>Coniella lustricola, a new species from submerged detritus.</title>
        <authorList>
            <person name="Raudabaugh D.B."/>
            <person name="Iturriaga T."/>
            <person name="Carver A."/>
            <person name="Mondo S."/>
            <person name="Pangilinan J."/>
            <person name="Lipzen A."/>
            <person name="He G."/>
            <person name="Amirebrahimi M."/>
            <person name="Grigoriev I.V."/>
            <person name="Miller A.N."/>
        </authorList>
    </citation>
    <scope>NUCLEOTIDE SEQUENCE [LARGE SCALE GENOMIC DNA]</scope>
    <source>
        <strain evidence="2 3">B22-T-1</strain>
    </source>
</reference>
<feature type="region of interest" description="Disordered" evidence="1">
    <location>
        <begin position="147"/>
        <end position="219"/>
    </location>
</feature>
<feature type="region of interest" description="Disordered" evidence="1">
    <location>
        <begin position="36"/>
        <end position="130"/>
    </location>
</feature>
<feature type="compositionally biased region" description="Basic residues" evidence="1">
    <location>
        <begin position="9"/>
        <end position="21"/>
    </location>
</feature>
<feature type="region of interest" description="Disordered" evidence="1">
    <location>
        <begin position="1"/>
        <end position="21"/>
    </location>
</feature>
<feature type="compositionally biased region" description="Low complexity" evidence="1">
    <location>
        <begin position="44"/>
        <end position="55"/>
    </location>
</feature>
<organism evidence="2 3">
    <name type="scientific">Coniella lustricola</name>
    <dbReference type="NCBI Taxonomy" id="2025994"/>
    <lineage>
        <taxon>Eukaryota</taxon>
        <taxon>Fungi</taxon>
        <taxon>Dikarya</taxon>
        <taxon>Ascomycota</taxon>
        <taxon>Pezizomycotina</taxon>
        <taxon>Sordariomycetes</taxon>
        <taxon>Sordariomycetidae</taxon>
        <taxon>Diaporthales</taxon>
        <taxon>Schizoparmaceae</taxon>
        <taxon>Coniella</taxon>
    </lineage>
</organism>
<dbReference type="Proteomes" id="UP000241462">
    <property type="component" value="Unassembled WGS sequence"/>
</dbReference>
<dbReference type="AlphaFoldDB" id="A0A2T3ABY1"/>
<keyword evidence="3" id="KW-1185">Reference proteome</keyword>
<name>A0A2T3ABY1_9PEZI</name>
<protein>
    <submittedName>
        <fullName evidence="2">Uncharacterized protein</fullName>
    </submittedName>
</protein>
<evidence type="ECO:0000313" key="3">
    <source>
        <dbReference type="Proteomes" id="UP000241462"/>
    </source>
</evidence>
<accession>A0A2T3ABY1</accession>
<feature type="compositionally biased region" description="Acidic residues" evidence="1">
    <location>
        <begin position="182"/>
        <end position="192"/>
    </location>
</feature>
<dbReference type="InParanoid" id="A0A2T3ABY1"/>
<sequence>MGGHTGHGLLHRSRSHKKLRIIHPTDIIKMEEHSRFHNHTRQHSSSSSPGAMSASPPSPSRLETKGHWPPIEWDPLKLNPPVIAQGPEPPARLHERQPLRIPQARRSFGGHERTRPTQRLHHSDSGLTLPDDYRNFDFTLERAKALQSLERNRQRDVVVHDDHDKGWPSPASSVDSGKSWFEDDTEDEDEDDAVQRSHELWDDLPNPRPRPQVASPADPNYFIQRGEWKRRGIFFGGESAEAYHQEEDVFDL</sequence>
<proteinExistence type="predicted"/>
<dbReference type="OrthoDB" id="5226162at2759"/>